<evidence type="ECO:0000256" key="4">
    <source>
        <dbReference type="PROSITE-ProRule" id="PRU00335"/>
    </source>
</evidence>
<evidence type="ECO:0000259" key="6">
    <source>
        <dbReference type="PROSITE" id="PS50977"/>
    </source>
</evidence>
<dbReference type="GO" id="GO:0000976">
    <property type="term" value="F:transcription cis-regulatory region binding"/>
    <property type="evidence" value="ECO:0007669"/>
    <property type="project" value="TreeGrafter"/>
</dbReference>
<dbReference type="Pfam" id="PF17754">
    <property type="entry name" value="TetR_C_14"/>
    <property type="match status" value="1"/>
</dbReference>
<dbReference type="Gene3D" id="1.10.10.60">
    <property type="entry name" value="Homeodomain-like"/>
    <property type="match status" value="1"/>
</dbReference>
<dbReference type="PROSITE" id="PS50977">
    <property type="entry name" value="HTH_TETR_2"/>
    <property type="match status" value="1"/>
</dbReference>
<dbReference type="PANTHER" id="PTHR30055">
    <property type="entry name" value="HTH-TYPE TRANSCRIPTIONAL REGULATOR RUTR"/>
    <property type="match status" value="1"/>
</dbReference>
<evidence type="ECO:0000313" key="7">
    <source>
        <dbReference type="EMBL" id="ROP42643.1"/>
    </source>
</evidence>
<feature type="domain" description="HTH tetR-type" evidence="6">
    <location>
        <begin position="10"/>
        <end position="70"/>
    </location>
</feature>
<keyword evidence="1" id="KW-0805">Transcription regulation</keyword>
<accession>A0A3N1HJE5</accession>
<evidence type="ECO:0000313" key="8">
    <source>
        <dbReference type="Proteomes" id="UP000268727"/>
    </source>
</evidence>
<sequence length="215" mass="23039">MSGLRERKKLATRTALADAALRLCVEHGLDGVTVEQVANEAGVSLRTFFNYFSSKEEAVVAGDVATAAAFVHAFAARPEGEPVLPALRSALVDVVPDRIDPERVAQLRALRRTPALLPHQIAAFAVQERELAAAVAARVGVDPTTDLYPAMFAATVMATLRVVVGWWLDAAERPELSELIGVMIDRLEAGFAAVHPSGDQDSPGRRRLSRPPGAQ</sequence>
<proteinExistence type="predicted"/>
<dbReference type="OrthoDB" id="3296001at2"/>
<feature type="region of interest" description="Disordered" evidence="5">
    <location>
        <begin position="194"/>
        <end position="215"/>
    </location>
</feature>
<dbReference type="AlphaFoldDB" id="A0A3N1HJE5"/>
<dbReference type="SUPFAM" id="SSF46689">
    <property type="entry name" value="Homeodomain-like"/>
    <property type="match status" value="1"/>
</dbReference>
<dbReference type="InterPro" id="IPR023772">
    <property type="entry name" value="DNA-bd_HTH_TetR-type_CS"/>
</dbReference>
<dbReference type="Gene3D" id="1.10.357.10">
    <property type="entry name" value="Tetracycline Repressor, domain 2"/>
    <property type="match status" value="1"/>
</dbReference>
<evidence type="ECO:0000256" key="3">
    <source>
        <dbReference type="ARBA" id="ARBA00023163"/>
    </source>
</evidence>
<dbReference type="Pfam" id="PF00440">
    <property type="entry name" value="TetR_N"/>
    <property type="match status" value="1"/>
</dbReference>
<dbReference type="PROSITE" id="PS01081">
    <property type="entry name" value="HTH_TETR_1"/>
    <property type="match status" value="1"/>
</dbReference>
<evidence type="ECO:0000256" key="2">
    <source>
        <dbReference type="ARBA" id="ARBA00023125"/>
    </source>
</evidence>
<dbReference type="RefSeq" id="WP_123747553.1">
    <property type="nucleotide sequence ID" value="NZ_RJKM01000001.1"/>
</dbReference>
<name>A0A3N1HJE5_9PSEU</name>
<feature type="DNA-binding region" description="H-T-H motif" evidence="4">
    <location>
        <begin position="33"/>
        <end position="52"/>
    </location>
</feature>
<evidence type="ECO:0000256" key="1">
    <source>
        <dbReference type="ARBA" id="ARBA00023015"/>
    </source>
</evidence>
<dbReference type="InterPro" id="IPR001647">
    <property type="entry name" value="HTH_TetR"/>
</dbReference>
<dbReference type="GO" id="GO:0003700">
    <property type="term" value="F:DNA-binding transcription factor activity"/>
    <property type="evidence" value="ECO:0007669"/>
    <property type="project" value="TreeGrafter"/>
</dbReference>
<dbReference type="PRINTS" id="PR00455">
    <property type="entry name" value="HTHTETR"/>
</dbReference>
<reference evidence="7 8" key="1">
    <citation type="submission" date="2018-11" db="EMBL/GenBank/DDBJ databases">
        <title>Sequencing the genomes of 1000 actinobacteria strains.</title>
        <authorList>
            <person name="Klenk H.-P."/>
        </authorList>
    </citation>
    <scope>NUCLEOTIDE SEQUENCE [LARGE SCALE GENOMIC DNA]</scope>
    <source>
        <strain evidence="7 8">DSM 44231</strain>
    </source>
</reference>
<protein>
    <submittedName>
        <fullName evidence="7">TetR family transcriptional regulator</fullName>
    </submittedName>
</protein>
<keyword evidence="2 4" id="KW-0238">DNA-binding</keyword>
<keyword evidence="8" id="KW-1185">Reference proteome</keyword>
<dbReference type="EMBL" id="RJKM01000001">
    <property type="protein sequence ID" value="ROP42643.1"/>
    <property type="molecule type" value="Genomic_DNA"/>
</dbReference>
<dbReference type="InterPro" id="IPR009057">
    <property type="entry name" value="Homeodomain-like_sf"/>
</dbReference>
<comment type="caution">
    <text evidence="7">The sequence shown here is derived from an EMBL/GenBank/DDBJ whole genome shotgun (WGS) entry which is preliminary data.</text>
</comment>
<dbReference type="InterPro" id="IPR041347">
    <property type="entry name" value="MftR_C"/>
</dbReference>
<keyword evidence="3" id="KW-0804">Transcription</keyword>
<dbReference type="Proteomes" id="UP000268727">
    <property type="component" value="Unassembled WGS sequence"/>
</dbReference>
<dbReference type="InterPro" id="IPR050109">
    <property type="entry name" value="HTH-type_TetR-like_transc_reg"/>
</dbReference>
<evidence type="ECO:0000256" key="5">
    <source>
        <dbReference type="SAM" id="MobiDB-lite"/>
    </source>
</evidence>
<organism evidence="7 8">
    <name type="scientific">Saccharothrix texasensis</name>
    <dbReference type="NCBI Taxonomy" id="103734"/>
    <lineage>
        <taxon>Bacteria</taxon>
        <taxon>Bacillati</taxon>
        <taxon>Actinomycetota</taxon>
        <taxon>Actinomycetes</taxon>
        <taxon>Pseudonocardiales</taxon>
        <taxon>Pseudonocardiaceae</taxon>
        <taxon>Saccharothrix</taxon>
    </lineage>
</organism>
<gene>
    <name evidence="7" type="ORF">EDD40_8151</name>
</gene>
<dbReference type="PANTHER" id="PTHR30055:SF238">
    <property type="entry name" value="MYCOFACTOCIN BIOSYNTHESIS TRANSCRIPTIONAL REGULATOR MFTR-RELATED"/>
    <property type="match status" value="1"/>
</dbReference>